<dbReference type="Gene3D" id="2.40.50.700">
    <property type="match status" value="1"/>
</dbReference>
<feature type="region of interest" description="Disordered" evidence="1">
    <location>
        <begin position="1"/>
        <end position="21"/>
    </location>
</feature>
<feature type="compositionally biased region" description="Polar residues" evidence="1">
    <location>
        <begin position="10"/>
        <end position="21"/>
    </location>
</feature>
<feature type="domain" description="CSD2" evidence="2">
    <location>
        <begin position="64"/>
        <end position="92"/>
    </location>
</feature>
<dbReference type="EMBL" id="MCGT01000027">
    <property type="protein sequence ID" value="ORX49062.1"/>
    <property type="molecule type" value="Genomic_DNA"/>
</dbReference>
<dbReference type="InterPro" id="IPR041505">
    <property type="entry name" value="Dis3_CSD2"/>
</dbReference>
<gene>
    <name evidence="3" type="ORF">DM01DRAFT_1409535</name>
</gene>
<dbReference type="Pfam" id="PF17849">
    <property type="entry name" value="OB_Dis3"/>
    <property type="match status" value="1"/>
</dbReference>
<name>A0A1X2GAA8_9FUNG</name>
<keyword evidence="4" id="KW-1185">Reference proteome</keyword>
<accession>A0A1X2GAA8</accession>
<evidence type="ECO:0000259" key="2">
    <source>
        <dbReference type="Pfam" id="PF17849"/>
    </source>
</evidence>
<dbReference type="OrthoDB" id="2285229at2759"/>
<sequence length="94" mass="10224">MSARFATKSVDPTKNSPRGCTLTTTAHSESAISLRGLWAVTNTLCTERPGAKSVQSVNGCISTYCFKPMDKRVPLIMIKPEDLPSELITDLSSY</sequence>
<dbReference type="AlphaFoldDB" id="A0A1X2GAA8"/>
<evidence type="ECO:0000256" key="1">
    <source>
        <dbReference type="SAM" id="MobiDB-lite"/>
    </source>
</evidence>
<proteinExistence type="predicted"/>
<dbReference type="Proteomes" id="UP000242146">
    <property type="component" value="Unassembled WGS sequence"/>
</dbReference>
<reference evidence="3 4" key="1">
    <citation type="submission" date="2016-07" db="EMBL/GenBank/DDBJ databases">
        <title>Pervasive Adenine N6-methylation of Active Genes in Fungi.</title>
        <authorList>
            <consortium name="DOE Joint Genome Institute"/>
            <person name="Mondo S.J."/>
            <person name="Dannebaum R.O."/>
            <person name="Kuo R.C."/>
            <person name="Labutti K."/>
            <person name="Haridas S."/>
            <person name="Kuo A."/>
            <person name="Salamov A."/>
            <person name="Ahrendt S.R."/>
            <person name="Lipzen A."/>
            <person name="Sullivan W."/>
            <person name="Andreopoulos W.B."/>
            <person name="Clum A."/>
            <person name="Lindquist E."/>
            <person name="Daum C."/>
            <person name="Ramamoorthy G.K."/>
            <person name="Gryganskyi A."/>
            <person name="Culley D."/>
            <person name="Magnuson J.K."/>
            <person name="James T.Y."/>
            <person name="O'Malley M.A."/>
            <person name="Stajich J.E."/>
            <person name="Spatafora J.W."/>
            <person name="Visel A."/>
            <person name="Grigoriev I.V."/>
        </authorList>
    </citation>
    <scope>NUCLEOTIDE SEQUENCE [LARGE SCALE GENOMIC DNA]</scope>
    <source>
        <strain evidence="3 4">NRRL 3301</strain>
    </source>
</reference>
<evidence type="ECO:0000313" key="3">
    <source>
        <dbReference type="EMBL" id="ORX49062.1"/>
    </source>
</evidence>
<evidence type="ECO:0000313" key="4">
    <source>
        <dbReference type="Proteomes" id="UP000242146"/>
    </source>
</evidence>
<organism evidence="3 4">
    <name type="scientific">Hesseltinella vesiculosa</name>
    <dbReference type="NCBI Taxonomy" id="101127"/>
    <lineage>
        <taxon>Eukaryota</taxon>
        <taxon>Fungi</taxon>
        <taxon>Fungi incertae sedis</taxon>
        <taxon>Mucoromycota</taxon>
        <taxon>Mucoromycotina</taxon>
        <taxon>Mucoromycetes</taxon>
        <taxon>Mucorales</taxon>
        <taxon>Cunninghamellaceae</taxon>
        <taxon>Hesseltinella</taxon>
    </lineage>
</organism>
<protein>
    <recommendedName>
        <fullName evidence="2">CSD2 domain-containing protein</fullName>
    </recommendedName>
</protein>
<comment type="caution">
    <text evidence="3">The sequence shown here is derived from an EMBL/GenBank/DDBJ whole genome shotgun (WGS) entry which is preliminary data.</text>
</comment>